<dbReference type="InterPro" id="IPR045584">
    <property type="entry name" value="Pilin-like"/>
</dbReference>
<feature type="transmembrane region" description="Helical" evidence="2">
    <location>
        <begin position="7"/>
        <end position="30"/>
    </location>
</feature>
<dbReference type="PROSITE" id="PS00409">
    <property type="entry name" value="PROKAR_NTER_METHYL"/>
    <property type="match status" value="1"/>
</dbReference>
<keyword evidence="2" id="KW-0472">Membrane</keyword>
<dbReference type="Proteomes" id="UP001299068">
    <property type="component" value="Unassembled WGS sequence"/>
</dbReference>
<evidence type="ECO:0000313" key="3">
    <source>
        <dbReference type="EMBL" id="MBY0754399.1"/>
    </source>
</evidence>
<keyword evidence="4" id="KW-1185">Reference proteome</keyword>
<feature type="region of interest" description="Disordered" evidence="1">
    <location>
        <begin position="212"/>
        <end position="232"/>
    </location>
</feature>
<dbReference type="EMBL" id="JAIKTU010000002">
    <property type="protein sequence ID" value="MBY0754399.1"/>
    <property type="molecule type" value="Genomic_DNA"/>
</dbReference>
<evidence type="ECO:0000313" key="4">
    <source>
        <dbReference type="Proteomes" id="UP001299068"/>
    </source>
</evidence>
<accession>A0ABS7KUJ6</accession>
<name>A0ABS7KUJ6_CLOSR</name>
<keyword evidence="2" id="KW-0812">Transmembrane</keyword>
<gene>
    <name evidence="3" type="ORF">K5V21_02910</name>
</gene>
<comment type="caution">
    <text evidence="3">The sequence shown here is derived from an EMBL/GenBank/DDBJ whole genome shotgun (WGS) entry which is preliminary data.</text>
</comment>
<proteinExistence type="predicted"/>
<reference evidence="3 4" key="1">
    <citation type="journal article" date="2021" name="Cell Host Microbe">
        <title>in vivo commensal control of Clostridioides difficile virulence.</title>
        <authorList>
            <person name="Girinathan B.P."/>
            <person name="Dibenedetto N."/>
            <person name="Worley J.N."/>
            <person name="Peltier J."/>
            <person name="Arrieta-Ortiz M.L."/>
            <person name="Rupa Christinal Immanuel S."/>
            <person name="Lavin R."/>
            <person name="Delaney M.L."/>
            <person name="Cummins C."/>
            <person name="Hoffmann M."/>
            <person name="Luo Y."/>
            <person name="Gonzalez-Escalona N."/>
            <person name="Allard M."/>
            <person name="Onderdonk A.B."/>
            <person name="Gerber G.K."/>
            <person name="Sonenshein A.L."/>
            <person name="Baliga N."/>
            <person name="Dupuy B."/>
            <person name="Bry L."/>
        </authorList>
    </citation>
    <scope>NUCLEOTIDE SEQUENCE [LARGE SCALE GENOMIC DNA]</scope>
    <source>
        <strain evidence="3 4">DSM 599</strain>
    </source>
</reference>
<dbReference type="SUPFAM" id="SSF54523">
    <property type="entry name" value="Pili subunits"/>
    <property type="match status" value="1"/>
</dbReference>
<protein>
    <submittedName>
        <fullName evidence="3">Prepilin-type N-terminal cleavage/methylation domain-containing protein</fullName>
    </submittedName>
</protein>
<sequence length="450" mass="51221">MKKKGFTLVELIAVMAIMSVILVAIGGLYVTGIKRAESTKINGDIENKYRNFYQVTKDSISKNRGNIHLFYNNESKQWWNFYVKAGTNMNFINEGKKDGYSVQKAYLATKNITGDKEKILVSFGNGKVRSFYMIEVNGKDVEYNYDANNNNQGKIDIKGEILSYHKLCDDVTKFNINESNNVYYFYIQYTKKEVIRDYDFSVNETDDRVVTVEDSNNSEDDNNQRGEPYSSKPLDDFYNSIGGITLLNSNNIVLNSSLHFTHSSYYVSGEANGSEDGDRKFESIVQNNSKFWGTVATNNIKNLNNGNMNSIELSLKFKKGFNYTIYDNYIKACIKRMGNYNIILVKNNGQFNLFNNFEEINGGLSQYVLAIIRDENNGHILLTNLSINLDNCTVNNMLIYTSKNINLSSVKCRNSSLVSGGSVYIYGPLSINGEYSKTDTTKFYISKFFE</sequence>
<evidence type="ECO:0000256" key="2">
    <source>
        <dbReference type="SAM" id="Phobius"/>
    </source>
</evidence>
<evidence type="ECO:0000256" key="1">
    <source>
        <dbReference type="SAM" id="MobiDB-lite"/>
    </source>
</evidence>
<dbReference type="NCBIfam" id="TIGR02532">
    <property type="entry name" value="IV_pilin_GFxxxE"/>
    <property type="match status" value="1"/>
</dbReference>
<keyword evidence="2" id="KW-1133">Transmembrane helix</keyword>
<dbReference type="InterPro" id="IPR012902">
    <property type="entry name" value="N_methyl_site"/>
</dbReference>
<dbReference type="RefSeq" id="WP_221858977.1">
    <property type="nucleotide sequence ID" value="NZ_JAIKTU010000002.1"/>
</dbReference>
<organism evidence="3 4">
    <name type="scientific">Clostridium sardiniense</name>
    <name type="common">Clostridium absonum</name>
    <dbReference type="NCBI Taxonomy" id="29369"/>
    <lineage>
        <taxon>Bacteria</taxon>
        <taxon>Bacillati</taxon>
        <taxon>Bacillota</taxon>
        <taxon>Clostridia</taxon>
        <taxon>Eubacteriales</taxon>
        <taxon>Clostridiaceae</taxon>
        <taxon>Clostridium</taxon>
    </lineage>
</organism>
<dbReference type="Pfam" id="PF07963">
    <property type="entry name" value="N_methyl"/>
    <property type="match status" value="1"/>
</dbReference>